<evidence type="ECO:0000313" key="2">
    <source>
        <dbReference type="Proteomes" id="UP000321570"/>
    </source>
</evidence>
<keyword evidence="2" id="KW-1185">Reference proteome</keyword>
<reference evidence="1 2" key="1">
    <citation type="submission" date="2019-07" db="EMBL/GenBank/DDBJ databases">
        <authorList>
            <person name="Jastrzebski P J."/>
            <person name="Paukszto L."/>
            <person name="Jastrzebski P J."/>
        </authorList>
    </citation>
    <scope>NUCLEOTIDE SEQUENCE [LARGE SCALE GENOMIC DNA]</scope>
    <source>
        <strain evidence="1 2">WMS-il1</strain>
    </source>
</reference>
<dbReference type="EMBL" id="CABIJS010000577">
    <property type="protein sequence ID" value="VUZ53821.1"/>
    <property type="molecule type" value="Genomic_DNA"/>
</dbReference>
<dbReference type="Proteomes" id="UP000321570">
    <property type="component" value="Unassembled WGS sequence"/>
</dbReference>
<evidence type="ECO:0000313" key="1">
    <source>
        <dbReference type="EMBL" id="VUZ53821.1"/>
    </source>
</evidence>
<dbReference type="AlphaFoldDB" id="A0A564Z2R4"/>
<protein>
    <submittedName>
        <fullName evidence="1">Uncharacterized protein</fullName>
    </submittedName>
</protein>
<accession>A0A564Z2R4</accession>
<sequence length="107" mass="12442">MLYNSGYRWEARLHSRRRRSSLRRSLVVLEQAAPVAEFRGEPLKKAFEEMWLSNQLCVSTKCDPMRVYSVGDLVYALNHNLNHQWTAVTVTKRHVGDMYDMKIGIGT</sequence>
<proteinExistence type="predicted"/>
<gene>
    <name evidence="1" type="ORF">WMSIL1_LOCUS12109</name>
</gene>
<organism evidence="1 2">
    <name type="scientific">Hymenolepis diminuta</name>
    <name type="common">Rat tapeworm</name>
    <dbReference type="NCBI Taxonomy" id="6216"/>
    <lineage>
        <taxon>Eukaryota</taxon>
        <taxon>Metazoa</taxon>
        <taxon>Spiralia</taxon>
        <taxon>Lophotrochozoa</taxon>
        <taxon>Platyhelminthes</taxon>
        <taxon>Cestoda</taxon>
        <taxon>Eucestoda</taxon>
        <taxon>Cyclophyllidea</taxon>
        <taxon>Hymenolepididae</taxon>
        <taxon>Hymenolepis</taxon>
    </lineage>
</organism>
<name>A0A564Z2R4_HYMDI</name>